<reference evidence="4 5" key="1">
    <citation type="journal article" date="2015" name="Nature">
        <title>rRNA introns, odd ribosomes, and small enigmatic genomes across a large radiation of phyla.</title>
        <authorList>
            <person name="Brown C.T."/>
            <person name="Hug L.A."/>
            <person name="Thomas B.C."/>
            <person name="Sharon I."/>
            <person name="Castelle C.J."/>
            <person name="Singh A."/>
            <person name="Wilkins M.J."/>
            <person name="Williams K.H."/>
            <person name="Banfield J.F."/>
        </authorList>
    </citation>
    <scope>NUCLEOTIDE SEQUENCE [LARGE SCALE GENOMIC DNA]</scope>
</reference>
<keyword evidence="2" id="KW-1133">Transmembrane helix</keyword>
<dbReference type="AlphaFoldDB" id="A0A0G0N5N3"/>
<keyword evidence="2" id="KW-0472">Membrane</keyword>
<evidence type="ECO:0000256" key="1">
    <source>
        <dbReference type="SAM" id="MobiDB-lite"/>
    </source>
</evidence>
<protein>
    <recommendedName>
        <fullName evidence="3">LTD domain-containing protein</fullName>
    </recommendedName>
</protein>
<feature type="region of interest" description="Disordered" evidence="1">
    <location>
        <begin position="182"/>
        <end position="250"/>
    </location>
</feature>
<feature type="compositionally biased region" description="Low complexity" evidence="1">
    <location>
        <begin position="201"/>
        <end position="243"/>
    </location>
</feature>
<dbReference type="InterPro" id="IPR036415">
    <property type="entry name" value="Lamin_tail_dom_sf"/>
</dbReference>
<dbReference type="EMBL" id="LBWP01000016">
    <property type="protein sequence ID" value="KKR10708.1"/>
    <property type="molecule type" value="Genomic_DNA"/>
</dbReference>
<dbReference type="STRING" id="1618550.UT39_C0016G0013"/>
<accession>A0A0G0N5N3</accession>
<name>A0A0G0N5N3_9BACT</name>
<dbReference type="SUPFAM" id="SSF74853">
    <property type="entry name" value="Lamin A/C globular tail domain"/>
    <property type="match status" value="1"/>
</dbReference>
<proteinExistence type="predicted"/>
<evidence type="ECO:0000313" key="4">
    <source>
        <dbReference type="EMBL" id="KKR10708.1"/>
    </source>
</evidence>
<gene>
    <name evidence="4" type="ORF">UT39_C0016G0013</name>
</gene>
<evidence type="ECO:0000256" key="2">
    <source>
        <dbReference type="SAM" id="Phobius"/>
    </source>
</evidence>
<feature type="domain" description="LTD" evidence="3">
    <location>
        <begin position="60"/>
        <end position="148"/>
    </location>
</feature>
<organism evidence="4 5">
    <name type="scientific">Candidatus Woesebacteria bacterium GW2011_GWA1_39_21</name>
    <dbReference type="NCBI Taxonomy" id="1618550"/>
    <lineage>
        <taxon>Bacteria</taxon>
        <taxon>Candidatus Woeseibacteriota</taxon>
    </lineage>
</organism>
<comment type="caution">
    <text evidence="4">The sequence shown here is derived from an EMBL/GenBank/DDBJ whole genome shotgun (WGS) entry which is preliminary data.</text>
</comment>
<feature type="transmembrane region" description="Helical" evidence="2">
    <location>
        <begin position="293"/>
        <end position="313"/>
    </location>
</feature>
<keyword evidence="2" id="KW-0812">Transmembrane</keyword>
<dbReference type="Proteomes" id="UP000034246">
    <property type="component" value="Unassembled WGS sequence"/>
</dbReference>
<evidence type="ECO:0000313" key="5">
    <source>
        <dbReference type="Proteomes" id="UP000034246"/>
    </source>
</evidence>
<dbReference type="InterPro" id="IPR001322">
    <property type="entry name" value="Lamin_tail_dom"/>
</dbReference>
<dbReference type="Pfam" id="PF00932">
    <property type="entry name" value="LTD"/>
    <property type="match status" value="1"/>
</dbReference>
<sequence length="320" mass="34298">MMVVLTLSICTLTLYKPHSKQSICSVAFKSYDKPMKYLKHVSVLVTVAFLLLFSIKVTIAQIVINELGVLGTPDWIELYAYEDIDISGWYLDDVGTSSKIYTFPGGTVVGPSTNPIITENVSDRLNNSGDTIGLYRSDATLVEQIRYGGNGVCLPVSSEGSVGKTTDGGNVLERFSQSSFNASNASGTLSPCPSPTPIPTQTPTNTPTPTVAATNAPTNTPTPNPTSTKKSTSTPTKKPTLTPQDHAADNELLQKSADVSQFRYDSENNSDQQTPADVLGAESSSDLANISPFAYVLLGLGIVFVGVSVFLFVKNRRQNR</sequence>
<evidence type="ECO:0000259" key="3">
    <source>
        <dbReference type="Pfam" id="PF00932"/>
    </source>
</evidence>